<dbReference type="SMART" id="SM00855">
    <property type="entry name" value="PGAM"/>
    <property type="match status" value="1"/>
</dbReference>
<dbReference type="InterPro" id="IPR029033">
    <property type="entry name" value="His_PPase_superfam"/>
</dbReference>
<reference evidence="2" key="1">
    <citation type="journal article" date="2019" name="Int. J. Syst. Evol. Microbiol.">
        <title>The Global Catalogue of Microorganisms (GCM) 10K type strain sequencing project: providing services to taxonomists for standard genome sequencing and annotation.</title>
        <authorList>
            <consortium name="The Broad Institute Genomics Platform"/>
            <consortium name="The Broad Institute Genome Sequencing Center for Infectious Disease"/>
            <person name="Wu L."/>
            <person name="Ma J."/>
        </authorList>
    </citation>
    <scope>NUCLEOTIDE SEQUENCE [LARGE SCALE GENOMIC DNA]</scope>
    <source>
        <strain evidence="2">NCAIM B.02333</strain>
    </source>
</reference>
<keyword evidence="2" id="KW-1185">Reference proteome</keyword>
<dbReference type="EMBL" id="JBHRWW010000003">
    <property type="protein sequence ID" value="MFC3687858.1"/>
    <property type="molecule type" value="Genomic_DNA"/>
</dbReference>
<accession>A0ABV7WDF4</accession>
<gene>
    <name evidence="1" type="ORF">ACFOLH_05825</name>
</gene>
<dbReference type="Pfam" id="PF00300">
    <property type="entry name" value="His_Phos_1"/>
    <property type="match status" value="1"/>
</dbReference>
<dbReference type="InterPro" id="IPR013078">
    <property type="entry name" value="His_Pase_superF_clade-1"/>
</dbReference>
<dbReference type="PANTHER" id="PTHR48100">
    <property type="entry name" value="BROAD-SPECIFICITY PHOSPHATASE YOR283W-RELATED"/>
    <property type="match status" value="1"/>
</dbReference>
<dbReference type="Gene3D" id="3.40.50.1240">
    <property type="entry name" value="Phosphoglycerate mutase-like"/>
    <property type="match status" value="1"/>
</dbReference>
<dbReference type="CDD" id="cd07067">
    <property type="entry name" value="HP_PGM_like"/>
    <property type="match status" value="1"/>
</dbReference>
<dbReference type="Proteomes" id="UP001595685">
    <property type="component" value="Unassembled WGS sequence"/>
</dbReference>
<dbReference type="RefSeq" id="WP_340295783.1">
    <property type="nucleotide sequence ID" value="NZ_JBBEOI010000303.1"/>
</dbReference>
<dbReference type="InterPro" id="IPR050275">
    <property type="entry name" value="PGM_Phosphatase"/>
</dbReference>
<protein>
    <submittedName>
        <fullName evidence="1">Histidine phosphatase family protein</fullName>
    </submittedName>
</protein>
<organism evidence="1 2">
    <name type="scientific">Aquipuribacter hungaricus</name>
    <dbReference type="NCBI Taxonomy" id="545624"/>
    <lineage>
        <taxon>Bacteria</taxon>
        <taxon>Bacillati</taxon>
        <taxon>Actinomycetota</taxon>
        <taxon>Actinomycetes</taxon>
        <taxon>Micrococcales</taxon>
        <taxon>Intrasporangiaceae</taxon>
        <taxon>Aquipuribacter</taxon>
    </lineage>
</organism>
<sequence>MTARPPLVVLLRHGETGWNAEGRFQGQLDTDLSATGRGQATAAGQALAGATAGRRLLLRTSDLGRARDTAAAVTAATGVAAVPDPRLREIAAGRWQGLLHEQIAALDPEAFRAWRAGDDVVLGGGESPGRCGARVRDAVLEHAAPLADGDVLVVVGHGASTRAGVALLLGQPDLRRVLVPLGNTGTAVLSPLATGWRLLGWNVPPSALGELLDRRADPSAALA</sequence>
<dbReference type="PANTHER" id="PTHR48100:SF62">
    <property type="entry name" value="GLUCOSYL-3-PHOSPHOGLYCERATE PHOSPHATASE"/>
    <property type="match status" value="1"/>
</dbReference>
<name>A0ABV7WDF4_9MICO</name>
<proteinExistence type="predicted"/>
<comment type="caution">
    <text evidence="1">The sequence shown here is derived from an EMBL/GenBank/DDBJ whole genome shotgun (WGS) entry which is preliminary data.</text>
</comment>
<dbReference type="InterPro" id="IPR001345">
    <property type="entry name" value="PG/BPGM_mutase_AS"/>
</dbReference>
<evidence type="ECO:0000313" key="2">
    <source>
        <dbReference type="Proteomes" id="UP001595685"/>
    </source>
</evidence>
<evidence type="ECO:0000313" key="1">
    <source>
        <dbReference type="EMBL" id="MFC3687858.1"/>
    </source>
</evidence>
<dbReference type="PROSITE" id="PS00175">
    <property type="entry name" value="PG_MUTASE"/>
    <property type="match status" value="1"/>
</dbReference>
<dbReference type="SUPFAM" id="SSF53254">
    <property type="entry name" value="Phosphoglycerate mutase-like"/>
    <property type="match status" value="1"/>
</dbReference>